<organism evidence="4 5">
    <name type="scientific">Blastopirellula marina</name>
    <dbReference type="NCBI Taxonomy" id="124"/>
    <lineage>
        <taxon>Bacteria</taxon>
        <taxon>Pseudomonadati</taxon>
        <taxon>Planctomycetota</taxon>
        <taxon>Planctomycetia</taxon>
        <taxon>Pirellulales</taxon>
        <taxon>Pirellulaceae</taxon>
        <taxon>Blastopirellula</taxon>
    </lineage>
</organism>
<dbReference type="OrthoDB" id="244145at2"/>
<evidence type="ECO:0000256" key="1">
    <source>
        <dbReference type="SAM" id="Coils"/>
    </source>
</evidence>
<dbReference type="EMBL" id="PUHY01000015">
    <property type="protein sequence ID" value="PQO29333.1"/>
    <property type="molecule type" value="Genomic_DNA"/>
</dbReference>
<feature type="coiled-coil region" evidence="1">
    <location>
        <begin position="119"/>
        <end position="160"/>
    </location>
</feature>
<evidence type="ECO:0000259" key="3">
    <source>
        <dbReference type="Pfam" id="PF08918"/>
    </source>
</evidence>
<proteinExistence type="predicted"/>
<dbReference type="GO" id="GO:0005524">
    <property type="term" value="F:ATP binding"/>
    <property type="evidence" value="ECO:0007669"/>
    <property type="project" value="InterPro"/>
</dbReference>
<keyword evidence="1" id="KW-0175">Coiled coil</keyword>
<feature type="transmembrane region" description="Helical" evidence="2">
    <location>
        <begin position="22"/>
        <end position="43"/>
    </location>
</feature>
<evidence type="ECO:0000313" key="4">
    <source>
        <dbReference type="EMBL" id="PQO29333.1"/>
    </source>
</evidence>
<evidence type="ECO:0000256" key="2">
    <source>
        <dbReference type="SAM" id="Phobius"/>
    </source>
</evidence>
<comment type="caution">
    <text evidence="4">The sequence shown here is derived from an EMBL/GenBank/DDBJ whole genome shotgun (WGS) entry which is preliminary data.</text>
</comment>
<evidence type="ECO:0000313" key="5">
    <source>
        <dbReference type="Proteomes" id="UP000238322"/>
    </source>
</evidence>
<dbReference type="RefSeq" id="WP_105332528.1">
    <property type="nucleotide sequence ID" value="NZ_PUHY01000015.1"/>
</dbReference>
<dbReference type="GO" id="GO:0016020">
    <property type="term" value="C:membrane"/>
    <property type="evidence" value="ECO:0007669"/>
    <property type="project" value="InterPro"/>
</dbReference>
<dbReference type="AlphaFoldDB" id="A0A2S8FAY9"/>
<dbReference type="GO" id="GO:0000160">
    <property type="term" value="P:phosphorelay signal transduction system"/>
    <property type="evidence" value="ECO:0007669"/>
    <property type="project" value="InterPro"/>
</dbReference>
<gene>
    <name evidence="4" type="ORF">C5Y83_24950</name>
</gene>
<sequence length="426" mass="47355">MPINDRYLDDADYGWASHNPSIIGGFCLVMGIAVGVAVSQFWLQQDLREQLAAVERDVKATHHPLNQLTGFKDASNRTNSLLGRLELQSGMLYKAGQTIQQTERLNDEIARLAGKLDSIDKAAEKMAKMESNLTYANAKLAVAEGRVRQLEELANRLKNSGPQVYMAQDALASIELIQQQLINQQCVMPELTETVNSQWKLQDAICDLAAQADATDRAIDSLASHQDRVQELAIDTESSQLVLSNVQHMLKDQQSMDLQVKKLADTLDAATELSYEAIRLNSQLNNVYKQTSAASKNMDEMAWLVDYINSQETKISAAQKNLKKIDDIQQQVVRLDECVPSLVENVDLVTGLNKTMGAVLGSSADLRAQLAEIILMQPAVEQLATRFQKLTAPETKGELVSVRDRAKSMVQPERRFEIPVYISRAK</sequence>
<keyword evidence="2" id="KW-0812">Transmembrane</keyword>
<dbReference type="GO" id="GO:0004673">
    <property type="term" value="F:protein histidine kinase activity"/>
    <property type="evidence" value="ECO:0007669"/>
    <property type="project" value="InterPro"/>
</dbReference>
<dbReference type="Pfam" id="PF08918">
    <property type="entry name" value="PhoQ_Sensor"/>
    <property type="match status" value="1"/>
</dbReference>
<keyword evidence="2" id="KW-0472">Membrane</keyword>
<dbReference type="Proteomes" id="UP000238322">
    <property type="component" value="Unassembled WGS sequence"/>
</dbReference>
<dbReference type="GO" id="GO:0046872">
    <property type="term" value="F:metal ion binding"/>
    <property type="evidence" value="ECO:0007669"/>
    <property type="project" value="InterPro"/>
</dbReference>
<dbReference type="InterPro" id="IPR015014">
    <property type="entry name" value="PhoQ_Sensor"/>
</dbReference>
<accession>A0A2S8FAY9</accession>
<protein>
    <recommendedName>
        <fullName evidence="3">PhoQ Sensor domain-containing protein</fullName>
    </recommendedName>
</protein>
<feature type="domain" description="PhoQ Sensor" evidence="3">
    <location>
        <begin position="111"/>
        <end position="244"/>
    </location>
</feature>
<reference evidence="4 5" key="1">
    <citation type="submission" date="2018-02" db="EMBL/GenBank/DDBJ databases">
        <title>Comparative genomes isolates from brazilian mangrove.</title>
        <authorList>
            <person name="Araujo J.E."/>
            <person name="Taketani R.G."/>
            <person name="Silva M.C.P."/>
            <person name="Loureco M.V."/>
            <person name="Andreote F.D."/>
        </authorList>
    </citation>
    <scope>NUCLEOTIDE SEQUENCE [LARGE SCALE GENOMIC DNA]</scope>
    <source>
        <strain evidence="4 5">Hex-1 MGV</strain>
    </source>
</reference>
<keyword evidence="2" id="KW-1133">Transmembrane helix</keyword>
<name>A0A2S8FAY9_9BACT</name>